<name>A0ABQ2DHE7_9MICC</name>
<dbReference type="RefSeq" id="WP_188684538.1">
    <property type="nucleotide sequence ID" value="NZ_BMKX01000002.1"/>
</dbReference>
<proteinExistence type="predicted"/>
<keyword evidence="2" id="KW-1185">Reference proteome</keyword>
<dbReference type="EMBL" id="BMKX01000002">
    <property type="protein sequence ID" value="GGJ55715.1"/>
    <property type="molecule type" value="Genomic_DNA"/>
</dbReference>
<comment type="caution">
    <text evidence="1">The sequence shown here is derived from an EMBL/GenBank/DDBJ whole genome shotgun (WGS) entry which is preliminary data.</text>
</comment>
<dbReference type="Proteomes" id="UP000606115">
    <property type="component" value="Unassembled WGS sequence"/>
</dbReference>
<gene>
    <name evidence="1" type="ORF">GCM10007173_13140</name>
</gene>
<sequence length="139" mass="14498">MARVYASTAEFTNSVWCPELGAPTGKTLERLLHTASGQVERLTRNALYDTDNDGLPTNQAIATAFREATCAQAAYAHETGDVSGAGVGMSNMSIGSLSLGGSKVRAESVSDIQTALMSTESVDILANAGLLTGWVGDVW</sequence>
<protein>
    <submittedName>
        <fullName evidence="1">Uncharacterized protein</fullName>
    </submittedName>
</protein>
<dbReference type="GeneID" id="303303695"/>
<evidence type="ECO:0000313" key="1">
    <source>
        <dbReference type="EMBL" id="GGJ55715.1"/>
    </source>
</evidence>
<evidence type="ECO:0000313" key="2">
    <source>
        <dbReference type="Proteomes" id="UP000606115"/>
    </source>
</evidence>
<reference evidence="2" key="1">
    <citation type="journal article" date="2019" name="Int. J. Syst. Evol. Microbiol.">
        <title>The Global Catalogue of Microorganisms (GCM) 10K type strain sequencing project: providing services to taxonomists for standard genome sequencing and annotation.</title>
        <authorList>
            <consortium name="The Broad Institute Genomics Platform"/>
            <consortium name="The Broad Institute Genome Sequencing Center for Infectious Disease"/>
            <person name="Wu L."/>
            <person name="Ma J."/>
        </authorList>
    </citation>
    <scope>NUCLEOTIDE SEQUENCE [LARGE SCALE GENOMIC DNA]</scope>
    <source>
        <strain evidence="2">CGMCC 1.3685</strain>
    </source>
</reference>
<organism evidence="1 2">
    <name type="scientific">Glutamicibacter ardleyensis</name>
    <dbReference type="NCBI Taxonomy" id="225894"/>
    <lineage>
        <taxon>Bacteria</taxon>
        <taxon>Bacillati</taxon>
        <taxon>Actinomycetota</taxon>
        <taxon>Actinomycetes</taxon>
        <taxon>Micrococcales</taxon>
        <taxon>Micrococcaceae</taxon>
        <taxon>Glutamicibacter</taxon>
    </lineage>
</organism>
<accession>A0ABQ2DHE7</accession>